<dbReference type="InterPro" id="IPR036390">
    <property type="entry name" value="WH_DNA-bd_sf"/>
</dbReference>
<evidence type="ECO:0000313" key="9">
    <source>
        <dbReference type="EMBL" id="SCB11239.1"/>
    </source>
</evidence>
<evidence type="ECO:0000313" key="10">
    <source>
        <dbReference type="Proteomes" id="UP000199205"/>
    </source>
</evidence>
<gene>
    <name evidence="9" type="ORF">GA0061101_101618</name>
</gene>
<dbReference type="GO" id="GO:0006351">
    <property type="term" value="P:DNA-templated transcription"/>
    <property type="evidence" value="ECO:0007669"/>
    <property type="project" value="TreeGrafter"/>
</dbReference>
<dbReference type="Pfam" id="PF00126">
    <property type="entry name" value="HTH_1"/>
    <property type="match status" value="1"/>
</dbReference>
<dbReference type="GO" id="GO:0003700">
    <property type="term" value="F:DNA-binding transcription factor activity"/>
    <property type="evidence" value="ECO:0007669"/>
    <property type="project" value="InterPro"/>
</dbReference>
<evidence type="ECO:0000256" key="6">
    <source>
        <dbReference type="ARBA" id="ARBA00067332"/>
    </source>
</evidence>
<keyword evidence="2" id="KW-0805">Transcription regulation</keyword>
<proteinExistence type="inferred from homology"/>
<dbReference type="Pfam" id="PF03466">
    <property type="entry name" value="LysR_substrate"/>
    <property type="match status" value="1"/>
</dbReference>
<feature type="domain" description="HTH lysR-type" evidence="8">
    <location>
        <begin position="1"/>
        <end position="59"/>
    </location>
</feature>
<keyword evidence="4" id="KW-0804">Transcription</keyword>
<dbReference type="Proteomes" id="UP000199205">
    <property type="component" value="Unassembled WGS sequence"/>
</dbReference>
<dbReference type="EMBL" id="FMAF01000001">
    <property type="protein sequence ID" value="SCB11239.1"/>
    <property type="molecule type" value="Genomic_DNA"/>
</dbReference>
<evidence type="ECO:0000256" key="7">
    <source>
        <dbReference type="ARBA" id="ARBA00083243"/>
    </source>
</evidence>
<dbReference type="GO" id="GO:0043565">
    <property type="term" value="F:sequence-specific DNA binding"/>
    <property type="evidence" value="ECO:0007669"/>
    <property type="project" value="TreeGrafter"/>
</dbReference>
<reference evidence="9 10" key="1">
    <citation type="submission" date="2016-08" db="EMBL/GenBank/DDBJ databases">
        <authorList>
            <person name="Seilhamer J.J."/>
        </authorList>
    </citation>
    <scope>NUCLEOTIDE SEQUENCE [LARGE SCALE GENOMIC DNA]</scope>
    <source>
        <strain evidence="9 10">P1-7</strain>
    </source>
</reference>
<dbReference type="PANTHER" id="PTHR30537">
    <property type="entry name" value="HTH-TYPE TRANSCRIPTIONAL REGULATOR"/>
    <property type="match status" value="1"/>
</dbReference>
<dbReference type="Gene3D" id="3.40.190.290">
    <property type="match status" value="1"/>
</dbReference>
<dbReference type="InterPro" id="IPR058163">
    <property type="entry name" value="LysR-type_TF_proteobact-type"/>
</dbReference>
<evidence type="ECO:0000256" key="3">
    <source>
        <dbReference type="ARBA" id="ARBA00023125"/>
    </source>
</evidence>
<dbReference type="InterPro" id="IPR000847">
    <property type="entry name" value="LysR_HTH_N"/>
</dbReference>
<evidence type="ECO:0000256" key="4">
    <source>
        <dbReference type="ARBA" id="ARBA00023163"/>
    </source>
</evidence>
<comment type="similarity">
    <text evidence="1">Belongs to the LysR transcriptional regulatory family.</text>
</comment>
<sequence>MDNIAALNVFVIAAETRSFVRAGEILGVSSSAIGKTMARLEKRLGVRLFHRNTRSIAITAEGIMFLERCRRIFSEIEAAEQELSQTIAAPRGWLRVSLPLAGMLFMPTITKFMRAFPDVMIDLDFTDRLVDVIEEGFDAVVRTGEMTDSRLMVRTLGRFSHRVVGSKEYFDRFGIPKRPEDLSAHMCLHHKYPSTGRLERWPLRYDAGVGKLELPVSSMASTLEPLISMAEAGLGVACLPLFTIGRQIAEGKLVSVLADYIEDVGEFRILWPSSRQLSPKIQAFVKFMVENLFRP</sequence>
<protein>
    <recommendedName>
        <fullName evidence="6">HTH-type transcriptional regulator TtuA</fullName>
    </recommendedName>
    <alternativeName>
        <fullName evidence="7">Tartrate utilization transcriptional regulator</fullName>
    </alternativeName>
</protein>
<evidence type="ECO:0000256" key="5">
    <source>
        <dbReference type="ARBA" id="ARBA00054626"/>
    </source>
</evidence>
<dbReference type="PANTHER" id="PTHR30537:SF72">
    <property type="entry name" value="LYSR FAMILY TRANSCRIPTIONAL REGULATOR"/>
    <property type="match status" value="1"/>
</dbReference>
<dbReference type="Gene3D" id="1.10.10.10">
    <property type="entry name" value="Winged helix-like DNA-binding domain superfamily/Winged helix DNA-binding domain"/>
    <property type="match status" value="1"/>
</dbReference>
<dbReference type="InterPro" id="IPR005119">
    <property type="entry name" value="LysR_subst-bd"/>
</dbReference>
<dbReference type="SUPFAM" id="SSF53850">
    <property type="entry name" value="Periplasmic binding protein-like II"/>
    <property type="match status" value="1"/>
</dbReference>
<evidence type="ECO:0000256" key="2">
    <source>
        <dbReference type="ARBA" id="ARBA00023015"/>
    </source>
</evidence>
<evidence type="ECO:0000259" key="8">
    <source>
        <dbReference type="PROSITE" id="PS50931"/>
    </source>
</evidence>
<dbReference type="PROSITE" id="PS50931">
    <property type="entry name" value="HTH_LYSR"/>
    <property type="match status" value="1"/>
</dbReference>
<comment type="function">
    <text evidence="5">Transcriptional regulator of the ttuABCDE tartrate utilization operon.</text>
</comment>
<keyword evidence="3 9" id="KW-0238">DNA-binding</keyword>
<organism evidence="9 10">
    <name type="scientific">Rhizobium lusitanum</name>
    <dbReference type="NCBI Taxonomy" id="293958"/>
    <lineage>
        <taxon>Bacteria</taxon>
        <taxon>Pseudomonadati</taxon>
        <taxon>Pseudomonadota</taxon>
        <taxon>Alphaproteobacteria</taxon>
        <taxon>Hyphomicrobiales</taxon>
        <taxon>Rhizobiaceae</taxon>
        <taxon>Rhizobium/Agrobacterium group</taxon>
        <taxon>Rhizobium</taxon>
    </lineage>
</organism>
<evidence type="ECO:0000256" key="1">
    <source>
        <dbReference type="ARBA" id="ARBA00009437"/>
    </source>
</evidence>
<name>A0A1C3U6Z5_9HYPH</name>
<dbReference type="AlphaFoldDB" id="A0A1C3U6Z5"/>
<dbReference type="OrthoDB" id="9812435at2"/>
<dbReference type="SUPFAM" id="SSF46785">
    <property type="entry name" value="Winged helix' DNA-binding domain"/>
    <property type="match status" value="1"/>
</dbReference>
<accession>A0A1C3U6Z5</accession>
<dbReference type="CDD" id="cd08476">
    <property type="entry name" value="PBP2_CrgA_like_7"/>
    <property type="match status" value="1"/>
</dbReference>
<dbReference type="FunFam" id="1.10.10.10:FF:000001">
    <property type="entry name" value="LysR family transcriptional regulator"/>
    <property type="match status" value="1"/>
</dbReference>
<dbReference type="RefSeq" id="WP_092572985.1">
    <property type="nucleotide sequence ID" value="NZ_FMAF01000001.1"/>
</dbReference>
<dbReference type="InterPro" id="IPR036388">
    <property type="entry name" value="WH-like_DNA-bd_sf"/>
</dbReference>